<dbReference type="PANTHER" id="PTHR31595:SF57">
    <property type="entry name" value="OS04G0481900 PROTEIN"/>
    <property type="match status" value="1"/>
</dbReference>
<dbReference type="InterPro" id="IPR044851">
    <property type="entry name" value="Wax_synthase"/>
</dbReference>
<evidence type="ECO:0000256" key="4">
    <source>
        <dbReference type="ARBA" id="ARBA00022679"/>
    </source>
</evidence>
<evidence type="ECO:0000256" key="1">
    <source>
        <dbReference type="ARBA" id="ARBA00004141"/>
    </source>
</evidence>
<keyword evidence="7 9" id="KW-0472">Membrane</keyword>
<dbReference type="Proteomes" id="UP000230069">
    <property type="component" value="Unassembled WGS sequence"/>
</dbReference>
<keyword evidence="6 9" id="KW-1133">Transmembrane helix</keyword>
<evidence type="ECO:0000313" key="12">
    <source>
        <dbReference type="Proteomes" id="UP000230069"/>
    </source>
</evidence>
<feature type="transmembrane region" description="Helical" evidence="9">
    <location>
        <begin position="261"/>
        <end position="281"/>
    </location>
</feature>
<keyword evidence="4" id="KW-0808">Transferase</keyword>
<dbReference type="InParanoid" id="A0A2G5D469"/>
<feature type="transmembrane region" description="Helical" evidence="9">
    <location>
        <begin position="231"/>
        <end position="255"/>
    </location>
</feature>
<name>A0A2G5D469_AQUCA</name>
<keyword evidence="12" id="KW-1185">Reference proteome</keyword>
<evidence type="ECO:0000256" key="2">
    <source>
        <dbReference type="ARBA" id="ARBA00005179"/>
    </source>
</evidence>
<dbReference type="PANTHER" id="PTHR31595">
    <property type="entry name" value="LONG-CHAIN-ALCOHOL O-FATTY-ACYLTRANSFERASE 3-RELATED"/>
    <property type="match status" value="1"/>
</dbReference>
<reference evidence="11 12" key="1">
    <citation type="submission" date="2017-09" db="EMBL/GenBank/DDBJ databases">
        <title>WGS assembly of Aquilegia coerulea Goldsmith.</title>
        <authorList>
            <person name="Hodges S."/>
            <person name="Kramer E."/>
            <person name="Nordborg M."/>
            <person name="Tomkins J."/>
            <person name="Borevitz J."/>
            <person name="Derieg N."/>
            <person name="Yan J."/>
            <person name="Mihaltcheva S."/>
            <person name="Hayes R.D."/>
            <person name="Rokhsar D."/>
        </authorList>
    </citation>
    <scope>NUCLEOTIDE SEQUENCE [LARGE SCALE GENOMIC DNA]</scope>
    <source>
        <strain evidence="12">cv. Goldsmith</strain>
    </source>
</reference>
<feature type="transmembrane region" description="Helical" evidence="9">
    <location>
        <begin position="293"/>
        <end position="314"/>
    </location>
</feature>
<accession>A0A2G5D469</accession>
<dbReference type="Pfam" id="PF13813">
    <property type="entry name" value="MBOAT_2"/>
    <property type="match status" value="1"/>
</dbReference>
<dbReference type="AlphaFoldDB" id="A0A2G5D469"/>
<feature type="transmembrane region" description="Helical" evidence="9">
    <location>
        <begin position="36"/>
        <end position="54"/>
    </location>
</feature>
<comment type="subcellular location">
    <subcellularLocation>
        <location evidence="1">Membrane</location>
        <topology evidence="1">Multi-pass membrane protein</topology>
    </subcellularLocation>
</comment>
<sequence>MNDEIRSFLKVWMTIIMSLSYSYLVSSRFPKGIMRFLSLIPVILTFLLIPMIFSSVALQLFSGIFIAWLANFKLLLFAFDKQPFSTSSSSLSLLDFILNTSLPIKIKEQKSHITKNINDLKSLVYFTVNVGFWFLMVHSHKYNEYMHPYVIRVVYTFHMTLGTVLILRLVALMAWFLLGKEVEQHFDNPHLSTSLQNFWGRRWNLMVSNILRSTIDEPIIYHLTPLLGRRWALHFASVTTFLVSGLMHEMAYYYVKREWPTWELLCFFTIHGFCVAIEVEVKKKALKSGRKLRPIISTFLTVGFVMVTGTWLIYAELIQYGADVKEMEELMALSNYVKHIFHNSFSFY</sequence>
<keyword evidence="5 9" id="KW-0812">Transmembrane</keyword>
<feature type="domain" description="Wax synthase" evidence="10">
    <location>
        <begin position="184"/>
        <end position="268"/>
    </location>
</feature>
<feature type="transmembrane region" description="Helical" evidence="9">
    <location>
        <begin position="157"/>
        <end position="178"/>
    </location>
</feature>
<feature type="transmembrane region" description="Helical" evidence="9">
    <location>
        <begin position="60"/>
        <end position="79"/>
    </location>
</feature>
<evidence type="ECO:0000256" key="3">
    <source>
        <dbReference type="ARBA" id="ARBA00007282"/>
    </source>
</evidence>
<keyword evidence="8" id="KW-0012">Acyltransferase</keyword>
<evidence type="ECO:0000256" key="9">
    <source>
        <dbReference type="SAM" id="Phobius"/>
    </source>
</evidence>
<evidence type="ECO:0000256" key="8">
    <source>
        <dbReference type="ARBA" id="ARBA00023315"/>
    </source>
</evidence>
<dbReference type="GO" id="GO:0006629">
    <property type="term" value="P:lipid metabolic process"/>
    <property type="evidence" value="ECO:0007669"/>
    <property type="project" value="InterPro"/>
</dbReference>
<protein>
    <recommendedName>
        <fullName evidence="10">Wax synthase domain-containing protein</fullName>
    </recommendedName>
</protein>
<dbReference type="GO" id="GO:0016020">
    <property type="term" value="C:membrane"/>
    <property type="evidence" value="ECO:0007669"/>
    <property type="project" value="UniProtKB-SubCell"/>
</dbReference>
<evidence type="ECO:0000256" key="7">
    <source>
        <dbReference type="ARBA" id="ARBA00023136"/>
    </source>
</evidence>
<comment type="similarity">
    <text evidence="3">Belongs to the wax synthase family.</text>
</comment>
<evidence type="ECO:0000313" key="11">
    <source>
        <dbReference type="EMBL" id="PIA38298.1"/>
    </source>
</evidence>
<dbReference type="GO" id="GO:0008374">
    <property type="term" value="F:O-acyltransferase activity"/>
    <property type="evidence" value="ECO:0007669"/>
    <property type="project" value="InterPro"/>
</dbReference>
<proteinExistence type="inferred from homology"/>
<organism evidence="11 12">
    <name type="scientific">Aquilegia coerulea</name>
    <name type="common">Rocky mountain columbine</name>
    <dbReference type="NCBI Taxonomy" id="218851"/>
    <lineage>
        <taxon>Eukaryota</taxon>
        <taxon>Viridiplantae</taxon>
        <taxon>Streptophyta</taxon>
        <taxon>Embryophyta</taxon>
        <taxon>Tracheophyta</taxon>
        <taxon>Spermatophyta</taxon>
        <taxon>Magnoliopsida</taxon>
        <taxon>Ranunculales</taxon>
        <taxon>Ranunculaceae</taxon>
        <taxon>Thalictroideae</taxon>
        <taxon>Aquilegia</taxon>
    </lineage>
</organism>
<evidence type="ECO:0000256" key="6">
    <source>
        <dbReference type="ARBA" id="ARBA00022989"/>
    </source>
</evidence>
<evidence type="ECO:0000259" key="10">
    <source>
        <dbReference type="Pfam" id="PF13813"/>
    </source>
</evidence>
<evidence type="ECO:0000256" key="5">
    <source>
        <dbReference type="ARBA" id="ARBA00022692"/>
    </source>
</evidence>
<dbReference type="STRING" id="218851.A0A2G5D469"/>
<feature type="transmembrane region" description="Helical" evidence="9">
    <location>
        <begin position="6"/>
        <end position="24"/>
    </location>
</feature>
<dbReference type="OrthoDB" id="1077582at2759"/>
<dbReference type="InterPro" id="IPR032805">
    <property type="entry name" value="Wax_synthase_dom"/>
</dbReference>
<feature type="transmembrane region" description="Helical" evidence="9">
    <location>
        <begin position="120"/>
        <end position="137"/>
    </location>
</feature>
<gene>
    <name evidence="11" type="ORF">AQUCO_02800168v1</name>
</gene>
<dbReference type="EMBL" id="KZ305045">
    <property type="protein sequence ID" value="PIA38298.1"/>
    <property type="molecule type" value="Genomic_DNA"/>
</dbReference>
<comment type="pathway">
    <text evidence="2">Secondary metabolite biosynthesis.</text>
</comment>